<keyword evidence="1" id="KW-1133">Transmembrane helix</keyword>
<feature type="signal peptide" evidence="2">
    <location>
        <begin position="1"/>
        <end position="20"/>
    </location>
</feature>
<comment type="caution">
    <text evidence="3">The sequence shown here is derived from an EMBL/GenBank/DDBJ whole genome shotgun (WGS) entry which is preliminary data.</text>
</comment>
<evidence type="ECO:0000256" key="1">
    <source>
        <dbReference type="SAM" id="Phobius"/>
    </source>
</evidence>
<accession>A0ABS5V740</accession>
<evidence type="ECO:0000313" key="4">
    <source>
        <dbReference type="Proteomes" id="UP001195903"/>
    </source>
</evidence>
<evidence type="ECO:0000256" key="2">
    <source>
        <dbReference type="SAM" id="SignalP"/>
    </source>
</evidence>
<proteinExistence type="predicted"/>
<dbReference type="NCBIfam" id="TIGR01167">
    <property type="entry name" value="LPXTG_anchor"/>
    <property type="match status" value="1"/>
</dbReference>
<dbReference type="EMBL" id="JAHEPS010000005">
    <property type="protein sequence ID" value="MBT1445471.1"/>
    <property type="molecule type" value="Genomic_DNA"/>
</dbReference>
<gene>
    <name evidence="3" type="ORF">KJI95_13185</name>
</gene>
<keyword evidence="4" id="KW-1185">Reference proteome</keyword>
<organism evidence="3 4">
    <name type="scientific">Shewanella jiangmenensis</name>
    <dbReference type="NCBI Taxonomy" id="2837387"/>
    <lineage>
        <taxon>Bacteria</taxon>
        <taxon>Pseudomonadati</taxon>
        <taxon>Pseudomonadota</taxon>
        <taxon>Gammaproteobacteria</taxon>
        <taxon>Alteromonadales</taxon>
        <taxon>Shewanellaceae</taxon>
        <taxon>Shewanella</taxon>
    </lineage>
</organism>
<reference evidence="3 4" key="1">
    <citation type="submission" date="2021-05" db="EMBL/GenBank/DDBJ databases">
        <title>Shewanella sp. JM162201.</title>
        <authorList>
            <person name="Xu S."/>
            <person name="Li A."/>
        </authorList>
    </citation>
    <scope>NUCLEOTIDE SEQUENCE [LARGE SCALE GENOMIC DNA]</scope>
    <source>
        <strain evidence="3 4">JM162201</strain>
    </source>
</reference>
<evidence type="ECO:0000313" key="3">
    <source>
        <dbReference type="EMBL" id="MBT1445471.1"/>
    </source>
</evidence>
<feature type="chain" id="PRO_5046583056" evidence="2">
    <location>
        <begin position="21"/>
        <end position="174"/>
    </location>
</feature>
<keyword evidence="1" id="KW-0812">Transmembrane</keyword>
<name>A0ABS5V740_9GAMM</name>
<dbReference type="RefSeq" id="WP_214507675.1">
    <property type="nucleotide sequence ID" value="NZ_JAHEPS010000005.1"/>
</dbReference>
<keyword evidence="2" id="KW-0732">Signal</keyword>
<dbReference type="Proteomes" id="UP001195903">
    <property type="component" value="Unassembled WGS sequence"/>
</dbReference>
<protein>
    <submittedName>
        <fullName evidence="3">LPXTG cell wall anchor domain-containing protein</fullName>
    </submittedName>
</protein>
<feature type="transmembrane region" description="Helical" evidence="1">
    <location>
        <begin position="150"/>
        <end position="169"/>
    </location>
</feature>
<sequence length="174" mass="18843">MKKTLAASLLVSVFAAPAMAADCSDVTWHQDVLAQYPSVANACQEVIEKEGKKYVKLKAEFVRYREPHKIQLEVLEQDGNKVSQTVSVKPGATINAGGNQVGWDALPRGYDLEFYVPEDRFEVDEVISATPAPAPAPEAEPAALPKTASWLPALGLLGLVLLGAGQLFGRRRKQ</sequence>
<keyword evidence="1" id="KW-0472">Membrane</keyword>